<organism evidence="1 2">
    <name type="scientific">Populus trichocarpa</name>
    <name type="common">Western balsam poplar</name>
    <name type="synonym">Populus balsamifera subsp. trichocarpa</name>
    <dbReference type="NCBI Taxonomy" id="3694"/>
    <lineage>
        <taxon>Eukaryota</taxon>
        <taxon>Viridiplantae</taxon>
        <taxon>Streptophyta</taxon>
        <taxon>Embryophyta</taxon>
        <taxon>Tracheophyta</taxon>
        <taxon>Spermatophyta</taxon>
        <taxon>Magnoliopsida</taxon>
        <taxon>eudicotyledons</taxon>
        <taxon>Gunneridae</taxon>
        <taxon>Pentapetalae</taxon>
        <taxon>rosids</taxon>
        <taxon>fabids</taxon>
        <taxon>Malpighiales</taxon>
        <taxon>Salicaceae</taxon>
        <taxon>Saliceae</taxon>
        <taxon>Populus</taxon>
    </lineage>
</organism>
<dbReference type="InParanoid" id="A0A2K2BAG7"/>
<dbReference type="Proteomes" id="UP000006729">
    <property type="component" value="Chromosome 3"/>
</dbReference>
<dbReference type="STRING" id="3694.A0A2K2BAG7"/>
<accession>A0A2K2BAG7</accession>
<proteinExistence type="predicted"/>
<dbReference type="AlphaFoldDB" id="A0A2K2BAG7"/>
<keyword evidence="2" id="KW-1185">Reference proteome</keyword>
<evidence type="ECO:0000313" key="1">
    <source>
        <dbReference type="EMBL" id="PNT46777.1"/>
    </source>
</evidence>
<dbReference type="EMBL" id="CM009292">
    <property type="protein sequence ID" value="PNT46777.1"/>
    <property type="molecule type" value="Genomic_DNA"/>
</dbReference>
<name>A0A2K2BAG7_POPTR</name>
<evidence type="ECO:0000313" key="2">
    <source>
        <dbReference type="Proteomes" id="UP000006729"/>
    </source>
</evidence>
<gene>
    <name evidence="1" type="ORF">POPTR_003G213100</name>
</gene>
<reference evidence="1 2" key="1">
    <citation type="journal article" date="2006" name="Science">
        <title>The genome of black cottonwood, Populus trichocarpa (Torr. &amp; Gray).</title>
        <authorList>
            <person name="Tuskan G.A."/>
            <person name="Difazio S."/>
            <person name="Jansson S."/>
            <person name="Bohlmann J."/>
            <person name="Grigoriev I."/>
            <person name="Hellsten U."/>
            <person name="Putnam N."/>
            <person name="Ralph S."/>
            <person name="Rombauts S."/>
            <person name="Salamov A."/>
            <person name="Schein J."/>
            <person name="Sterck L."/>
            <person name="Aerts A."/>
            <person name="Bhalerao R.R."/>
            <person name="Bhalerao R.P."/>
            <person name="Blaudez D."/>
            <person name="Boerjan W."/>
            <person name="Brun A."/>
            <person name="Brunner A."/>
            <person name="Busov V."/>
            <person name="Campbell M."/>
            <person name="Carlson J."/>
            <person name="Chalot M."/>
            <person name="Chapman J."/>
            <person name="Chen G.L."/>
            <person name="Cooper D."/>
            <person name="Coutinho P.M."/>
            <person name="Couturier J."/>
            <person name="Covert S."/>
            <person name="Cronk Q."/>
            <person name="Cunningham R."/>
            <person name="Davis J."/>
            <person name="Degroeve S."/>
            <person name="Dejardin A."/>
            <person name="Depamphilis C."/>
            <person name="Detter J."/>
            <person name="Dirks B."/>
            <person name="Dubchak I."/>
            <person name="Duplessis S."/>
            <person name="Ehlting J."/>
            <person name="Ellis B."/>
            <person name="Gendler K."/>
            <person name="Goodstein D."/>
            <person name="Gribskov M."/>
            <person name="Grimwood J."/>
            <person name="Groover A."/>
            <person name="Gunter L."/>
            <person name="Hamberger B."/>
            <person name="Heinze B."/>
            <person name="Helariutta Y."/>
            <person name="Henrissat B."/>
            <person name="Holligan D."/>
            <person name="Holt R."/>
            <person name="Huang W."/>
            <person name="Islam-Faridi N."/>
            <person name="Jones S."/>
            <person name="Jones-Rhoades M."/>
            <person name="Jorgensen R."/>
            <person name="Joshi C."/>
            <person name="Kangasjarvi J."/>
            <person name="Karlsson J."/>
            <person name="Kelleher C."/>
            <person name="Kirkpatrick R."/>
            <person name="Kirst M."/>
            <person name="Kohler A."/>
            <person name="Kalluri U."/>
            <person name="Larimer F."/>
            <person name="Leebens-Mack J."/>
            <person name="Leple J.C."/>
            <person name="Locascio P."/>
            <person name="Lou Y."/>
            <person name="Lucas S."/>
            <person name="Martin F."/>
            <person name="Montanini B."/>
            <person name="Napoli C."/>
            <person name="Nelson D.R."/>
            <person name="Nelson C."/>
            <person name="Nieminen K."/>
            <person name="Nilsson O."/>
            <person name="Pereda V."/>
            <person name="Peter G."/>
            <person name="Philippe R."/>
            <person name="Pilate G."/>
            <person name="Poliakov A."/>
            <person name="Razumovskaya J."/>
            <person name="Richardson P."/>
            <person name="Rinaldi C."/>
            <person name="Ritland K."/>
            <person name="Rouze P."/>
            <person name="Ryaboy D."/>
            <person name="Schmutz J."/>
            <person name="Schrader J."/>
            <person name="Segerman B."/>
            <person name="Shin H."/>
            <person name="Siddiqui A."/>
            <person name="Sterky F."/>
            <person name="Terry A."/>
            <person name="Tsai C.J."/>
            <person name="Uberbacher E."/>
            <person name="Unneberg P."/>
            <person name="Vahala J."/>
            <person name="Wall K."/>
            <person name="Wessler S."/>
            <person name="Yang G."/>
            <person name="Yin T."/>
            <person name="Douglas C."/>
            <person name="Marra M."/>
            <person name="Sandberg G."/>
            <person name="Van de Peer Y."/>
            <person name="Rokhsar D."/>
        </authorList>
    </citation>
    <scope>NUCLEOTIDE SEQUENCE [LARGE SCALE GENOMIC DNA]</scope>
    <source>
        <strain evidence="2">cv. Nisqually</strain>
    </source>
</reference>
<protein>
    <submittedName>
        <fullName evidence="1">Uncharacterized protein</fullName>
    </submittedName>
</protein>
<sequence length="60" mass="6917">MADVLRNSIYGIVSAFHDEMLTSTKAGVLEKDWVTKSKSLFKTYELLVQKLHHFLDFRAS</sequence>